<proteinExistence type="predicted"/>
<feature type="transmembrane region" description="Helical" evidence="8">
    <location>
        <begin position="257"/>
        <end position="277"/>
    </location>
</feature>
<feature type="transmembrane region" description="Helical" evidence="8">
    <location>
        <begin position="114"/>
        <end position="132"/>
    </location>
</feature>
<dbReference type="InterPro" id="IPR038731">
    <property type="entry name" value="RgtA/B/C-like"/>
</dbReference>
<dbReference type="PANTHER" id="PTHR33908:SF11">
    <property type="entry name" value="MEMBRANE PROTEIN"/>
    <property type="match status" value="1"/>
</dbReference>
<reference evidence="11" key="1">
    <citation type="submission" date="2017-09" db="EMBL/GenBank/DDBJ databases">
        <title>Depth-based differentiation of microbial function through sediment-hosted aquifers and enrichment of novel symbionts in the deep terrestrial subsurface.</title>
        <authorList>
            <person name="Probst A.J."/>
            <person name="Ladd B."/>
            <person name="Jarett J.K."/>
            <person name="Geller-Mcgrath D.E."/>
            <person name="Sieber C.M.K."/>
            <person name="Emerson J.B."/>
            <person name="Anantharaman K."/>
            <person name="Thomas B.C."/>
            <person name="Malmstrom R."/>
            <person name="Stieglmeier M."/>
            <person name="Klingl A."/>
            <person name="Woyke T."/>
            <person name="Ryan C.M."/>
            <person name="Banfield J.F."/>
        </authorList>
    </citation>
    <scope>NUCLEOTIDE SEQUENCE [LARGE SCALE GENOMIC DNA]</scope>
</reference>
<protein>
    <recommendedName>
        <fullName evidence="9">Glycosyltransferase RgtA/B/C/D-like domain-containing protein</fullName>
    </recommendedName>
</protein>
<feature type="transmembrane region" description="Helical" evidence="8">
    <location>
        <begin position="51"/>
        <end position="74"/>
    </location>
</feature>
<keyword evidence="3" id="KW-0328">Glycosyltransferase</keyword>
<accession>A0A2H0WTL5</accession>
<gene>
    <name evidence="10" type="ORF">COT62_00710</name>
</gene>
<keyword evidence="5 8" id="KW-0812">Transmembrane</keyword>
<feature type="transmembrane region" description="Helical" evidence="8">
    <location>
        <begin position="186"/>
        <end position="205"/>
    </location>
</feature>
<evidence type="ECO:0000256" key="2">
    <source>
        <dbReference type="ARBA" id="ARBA00022475"/>
    </source>
</evidence>
<evidence type="ECO:0000256" key="4">
    <source>
        <dbReference type="ARBA" id="ARBA00022679"/>
    </source>
</evidence>
<dbReference type="PANTHER" id="PTHR33908">
    <property type="entry name" value="MANNOSYLTRANSFERASE YKCB-RELATED"/>
    <property type="match status" value="1"/>
</dbReference>
<comment type="subcellular location">
    <subcellularLocation>
        <location evidence="1">Cell membrane</location>
        <topology evidence="1">Multi-pass membrane protein</topology>
    </subcellularLocation>
</comment>
<dbReference type="EMBL" id="PEZG01000017">
    <property type="protein sequence ID" value="PIS16000.1"/>
    <property type="molecule type" value="Genomic_DNA"/>
</dbReference>
<dbReference type="InterPro" id="IPR050297">
    <property type="entry name" value="LipidA_mod_glycosyltrf_83"/>
</dbReference>
<keyword evidence="2" id="KW-1003">Cell membrane</keyword>
<organism evidence="10 11">
    <name type="scientific">Candidatus Roizmanbacteria bacterium CG09_land_8_20_14_0_10_41_9</name>
    <dbReference type="NCBI Taxonomy" id="1974850"/>
    <lineage>
        <taxon>Bacteria</taxon>
        <taxon>Candidatus Roizmaniibacteriota</taxon>
    </lineage>
</organism>
<evidence type="ECO:0000256" key="5">
    <source>
        <dbReference type="ARBA" id="ARBA00022692"/>
    </source>
</evidence>
<feature type="transmembrane region" description="Helical" evidence="8">
    <location>
        <begin position="138"/>
        <end position="157"/>
    </location>
</feature>
<sequence length="535" mass="62120">MYWNVESSIRNPNQAWNLPRNGIHKTKVLIKTTKITVKYAYMPVRRPFRTILPIVSKNRGLILLFLAVSFIRLYRLSDFAMFLSDQGRDAIIVKRIVTGEHFPAIGAPTSIGQVYLGPFYYYFIAPFLWLFSFDPAGLAFAVAFYSILGLIVSYLLIKKILGRSVGAFFLIFAGFSFVMVDTSRFSWNPNLLPTFSFLTLLLYYFMLKEKKYVYSILFGSFFAFCLQLHYLSSLLVLPFFLYLVLGSRLHKEFLPTLKRLAVACFAFLFWNIPLLIFDLRHGFLNSKNFYKLFTERAMVESGSLFSRLAQTSNYFFSPLITTHLPNPIVLLLILLILFVSIVTFIRQKRDSFLFLNLLNISSYLLFFSLLNSPKYTHYFGPIFFSMFFLIASLSVYGWKRSPYGKILVCIVLILYLYTNGRQYYFLFGKSYGQILHAKTVAEFLAPKIGNRPFNIATWPVEFAEDHYLYFLELKGHVPVSREKIEISDQMFVLCSQKPCRVIQSPSWNISMFGKAKIATIWDVENITIYKLAHDK</sequence>
<evidence type="ECO:0000256" key="3">
    <source>
        <dbReference type="ARBA" id="ARBA00022676"/>
    </source>
</evidence>
<evidence type="ECO:0000256" key="7">
    <source>
        <dbReference type="ARBA" id="ARBA00023136"/>
    </source>
</evidence>
<feature type="transmembrane region" description="Helical" evidence="8">
    <location>
        <begin position="328"/>
        <end position="345"/>
    </location>
</feature>
<dbReference type="Pfam" id="PF13231">
    <property type="entry name" value="PMT_2"/>
    <property type="match status" value="1"/>
</dbReference>
<dbReference type="Proteomes" id="UP000231198">
    <property type="component" value="Unassembled WGS sequence"/>
</dbReference>
<feature type="transmembrane region" description="Helical" evidence="8">
    <location>
        <begin position="403"/>
        <end position="420"/>
    </location>
</feature>
<feature type="transmembrane region" description="Helical" evidence="8">
    <location>
        <begin position="212"/>
        <end position="245"/>
    </location>
</feature>
<feature type="transmembrane region" description="Helical" evidence="8">
    <location>
        <begin position="376"/>
        <end position="396"/>
    </location>
</feature>
<dbReference type="GO" id="GO:0009103">
    <property type="term" value="P:lipopolysaccharide biosynthetic process"/>
    <property type="evidence" value="ECO:0007669"/>
    <property type="project" value="UniProtKB-ARBA"/>
</dbReference>
<keyword evidence="6 8" id="KW-1133">Transmembrane helix</keyword>
<name>A0A2H0WTL5_9BACT</name>
<feature type="domain" description="Glycosyltransferase RgtA/B/C/D-like" evidence="9">
    <location>
        <begin position="118"/>
        <end position="270"/>
    </location>
</feature>
<dbReference type="GO" id="GO:0016763">
    <property type="term" value="F:pentosyltransferase activity"/>
    <property type="evidence" value="ECO:0007669"/>
    <property type="project" value="TreeGrafter"/>
</dbReference>
<comment type="caution">
    <text evidence="10">The sequence shown here is derived from an EMBL/GenBank/DDBJ whole genome shotgun (WGS) entry which is preliminary data.</text>
</comment>
<evidence type="ECO:0000256" key="8">
    <source>
        <dbReference type="SAM" id="Phobius"/>
    </source>
</evidence>
<evidence type="ECO:0000313" key="11">
    <source>
        <dbReference type="Proteomes" id="UP000231198"/>
    </source>
</evidence>
<evidence type="ECO:0000259" key="9">
    <source>
        <dbReference type="Pfam" id="PF13231"/>
    </source>
</evidence>
<feature type="transmembrane region" description="Helical" evidence="8">
    <location>
        <begin position="164"/>
        <end position="180"/>
    </location>
</feature>
<keyword evidence="4" id="KW-0808">Transferase</keyword>
<keyword evidence="7 8" id="KW-0472">Membrane</keyword>
<evidence type="ECO:0000313" key="10">
    <source>
        <dbReference type="EMBL" id="PIS16000.1"/>
    </source>
</evidence>
<evidence type="ECO:0000256" key="6">
    <source>
        <dbReference type="ARBA" id="ARBA00022989"/>
    </source>
</evidence>
<dbReference type="GO" id="GO:0005886">
    <property type="term" value="C:plasma membrane"/>
    <property type="evidence" value="ECO:0007669"/>
    <property type="project" value="UniProtKB-SubCell"/>
</dbReference>
<feature type="transmembrane region" description="Helical" evidence="8">
    <location>
        <begin position="352"/>
        <end position="370"/>
    </location>
</feature>
<evidence type="ECO:0000256" key="1">
    <source>
        <dbReference type="ARBA" id="ARBA00004651"/>
    </source>
</evidence>
<dbReference type="AlphaFoldDB" id="A0A2H0WTL5"/>